<gene>
    <name evidence="1" type="ORF">Glove_114g157</name>
</gene>
<proteinExistence type="predicted"/>
<protein>
    <submittedName>
        <fullName evidence="1">Uncharacterized protein</fullName>
    </submittedName>
</protein>
<evidence type="ECO:0000313" key="2">
    <source>
        <dbReference type="Proteomes" id="UP000266861"/>
    </source>
</evidence>
<keyword evidence="2" id="KW-1185">Reference proteome</keyword>
<evidence type="ECO:0000313" key="1">
    <source>
        <dbReference type="EMBL" id="RHZ82030.1"/>
    </source>
</evidence>
<organism evidence="1 2">
    <name type="scientific">Diversispora epigaea</name>
    <dbReference type="NCBI Taxonomy" id="1348612"/>
    <lineage>
        <taxon>Eukaryota</taxon>
        <taxon>Fungi</taxon>
        <taxon>Fungi incertae sedis</taxon>
        <taxon>Mucoromycota</taxon>
        <taxon>Glomeromycotina</taxon>
        <taxon>Glomeromycetes</taxon>
        <taxon>Diversisporales</taxon>
        <taxon>Diversisporaceae</taxon>
        <taxon>Diversispora</taxon>
    </lineage>
</organism>
<dbReference type="AlphaFoldDB" id="A0A397JB83"/>
<dbReference type="EMBL" id="PQFF01000106">
    <property type="protein sequence ID" value="RHZ82030.1"/>
    <property type="molecule type" value="Genomic_DNA"/>
</dbReference>
<dbReference type="OrthoDB" id="272077at2759"/>
<reference evidence="1 2" key="1">
    <citation type="submission" date="2018-08" db="EMBL/GenBank/DDBJ databases">
        <title>Genome and evolution of the arbuscular mycorrhizal fungus Diversispora epigaea (formerly Glomus versiforme) and its bacterial endosymbionts.</title>
        <authorList>
            <person name="Sun X."/>
            <person name="Fei Z."/>
            <person name="Harrison M."/>
        </authorList>
    </citation>
    <scope>NUCLEOTIDE SEQUENCE [LARGE SCALE GENOMIC DNA]</scope>
    <source>
        <strain evidence="1 2">IT104</strain>
    </source>
</reference>
<dbReference type="Proteomes" id="UP000266861">
    <property type="component" value="Unassembled WGS sequence"/>
</dbReference>
<name>A0A397JB83_9GLOM</name>
<comment type="caution">
    <text evidence="1">The sequence shown here is derived from an EMBL/GenBank/DDBJ whole genome shotgun (WGS) entry which is preliminary data.</text>
</comment>
<sequence length="57" mass="6525">MFDRVININTLQEGIYSPLLMIYMFGVSYSTDNAQYNLGCCYPHGIGTKEEVFQLPK</sequence>
<accession>A0A397JB83</accession>